<evidence type="ECO:0000313" key="1">
    <source>
        <dbReference type="EMBL" id="MBC8584526.1"/>
    </source>
</evidence>
<sequence length="75" mass="8617">MGHAPDDHEKTFSFEQSIRIVYRDIGAADSMALSCEETPRIKPAPNLPYDPEENRTLFEEIRKRQSDEQPTEIPA</sequence>
<organism evidence="1 2">
    <name type="scientific">Youxingia wuxianensis</name>
    <dbReference type="NCBI Taxonomy" id="2763678"/>
    <lineage>
        <taxon>Bacteria</taxon>
        <taxon>Bacillati</taxon>
        <taxon>Bacillota</taxon>
        <taxon>Clostridia</taxon>
        <taxon>Eubacteriales</taxon>
        <taxon>Oscillospiraceae</taxon>
        <taxon>Youxingia</taxon>
    </lineage>
</organism>
<comment type="caution">
    <text evidence="1">The sequence shown here is derived from an EMBL/GenBank/DDBJ whole genome shotgun (WGS) entry which is preliminary data.</text>
</comment>
<proteinExistence type="predicted"/>
<dbReference type="Proteomes" id="UP000623678">
    <property type="component" value="Unassembled WGS sequence"/>
</dbReference>
<keyword evidence="2" id="KW-1185">Reference proteome</keyword>
<evidence type="ECO:0000313" key="2">
    <source>
        <dbReference type="Proteomes" id="UP000623678"/>
    </source>
</evidence>
<protein>
    <submittedName>
        <fullName evidence="1">Uncharacterized protein</fullName>
    </submittedName>
</protein>
<dbReference type="AlphaFoldDB" id="A0A926EMR1"/>
<gene>
    <name evidence="1" type="ORF">H8705_02910</name>
</gene>
<dbReference type="RefSeq" id="WP_262394358.1">
    <property type="nucleotide sequence ID" value="NZ_JACRTD010000002.1"/>
</dbReference>
<name>A0A926EMR1_9FIRM</name>
<reference evidence="1" key="1">
    <citation type="submission" date="2020-08" db="EMBL/GenBank/DDBJ databases">
        <title>Genome public.</title>
        <authorList>
            <person name="Liu C."/>
            <person name="Sun Q."/>
        </authorList>
    </citation>
    <scope>NUCLEOTIDE SEQUENCE</scope>
    <source>
        <strain evidence="1">NSJ-64</strain>
    </source>
</reference>
<accession>A0A926EMR1</accession>
<dbReference type="EMBL" id="JACRTD010000002">
    <property type="protein sequence ID" value="MBC8584526.1"/>
    <property type="molecule type" value="Genomic_DNA"/>
</dbReference>